<keyword evidence="10" id="KW-1185">Reference proteome</keyword>
<feature type="chain" id="PRO_5045455070" description="Lectin-like protein BA14k" evidence="8">
    <location>
        <begin position="28"/>
        <end position="141"/>
    </location>
</feature>
<keyword evidence="7" id="KW-1133">Transmembrane helix</keyword>
<evidence type="ECO:0000256" key="7">
    <source>
        <dbReference type="SAM" id="Phobius"/>
    </source>
</evidence>
<keyword evidence="7" id="KW-0812">Transmembrane</keyword>
<accession>A0ABV6AM20</accession>
<organism evidence="9 10">
    <name type="scientific">Rhizobium puerariae</name>
    <dbReference type="NCBI Taxonomy" id="1585791"/>
    <lineage>
        <taxon>Bacteria</taxon>
        <taxon>Pseudomonadati</taxon>
        <taxon>Pseudomonadota</taxon>
        <taxon>Alphaproteobacteria</taxon>
        <taxon>Hyphomicrobiales</taxon>
        <taxon>Rhizobiaceae</taxon>
        <taxon>Rhizobium/Agrobacterium group</taxon>
        <taxon>Rhizobium</taxon>
    </lineage>
</organism>
<evidence type="ECO:0000313" key="10">
    <source>
        <dbReference type="Proteomes" id="UP001589692"/>
    </source>
</evidence>
<comment type="caution">
    <text evidence="9">The sequence shown here is derived from an EMBL/GenBank/DDBJ whole genome shotgun (WGS) entry which is preliminary data.</text>
</comment>
<proteinExistence type="inferred from homology"/>
<dbReference type="RefSeq" id="WP_377262589.1">
    <property type="nucleotide sequence ID" value="NZ_JBHMAA010000017.1"/>
</dbReference>
<keyword evidence="5" id="KW-0430">Lectin</keyword>
<evidence type="ECO:0000256" key="6">
    <source>
        <dbReference type="ARBA" id="ARBA00025321"/>
    </source>
</evidence>
<feature type="signal peptide" evidence="8">
    <location>
        <begin position="1"/>
        <end position="27"/>
    </location>
</feature>
<dbReference type="InterPro" id="IPR012413">
    <property type="entry name" value="BA14K"/>
</dbReference>
<evidence type="ECO:0000256" key="1">
    <source>
        <dbReference type="ARBA" id="ARBA00004167"/>
    </source>
</evidence>
<comment type="subcellular location">
    <subcellularLocation>
        <location evidence="1">Membrane</location>
        <topology evidence="1">Single-pass membrane protein</topology>
    </subcellularLocation>
</comment>
<keyword evidence="8" id="KW-0732">Signal</keyword>
<keyword evidence="4" id="KW-1003">Cell membrane</keyword>
<evidence type="ECO:0000256" key="2">
    <source>
        <dbReference type="ARBA" id="ARBA00010270"/>
    </source>
</evidence>
<evidence type="ECO:0000313" key="9">
    <source>
        <dbReference type="EMBL" id="MFB9950378.1"/>
    </source>
</evidence>
<sequence>MNTLRLRFTAVAVAIASTLAGLAPAQAFPLPSAPGISAASPVTEVQYRDRRDWRRDRHGWYNGHRGYRDRRPGYRYHNGFWFPLAAFATGAIIGGAIASDRGGYSNRHVAWCESRYRTYRAWDNTYVPRAGVRAQCVSPYR</sequence>
<evidence type="ECO:0000256" key="5">
    <source>
        <dbReference type="ARBA" id="ARBA00022734"/>
    </source>
</evidence>
<keyword evidence="7" id="KW-0472">Membrane</keyword>
<evidence type="ECO:0000256" key="3">
    <source>
        <dbReference type="ARBA" id="ARBA00020552"/>
    </source>
</evidence>
<dbReference type="EMBL" id="JBHMAA010000017">
    <property type="protein sequence ID" value="MFB9950378.1"/>
    <property type="molecule type" value="Genomic_DNA"/>
</dbReference>
<evidence type="ECO:0000256" key="8">
    <source>
        <dbReference type="SAM" id="SignalP"/>
    </source>
</evidence>
<dbReference type="Proteomes" id="UP001589692">
    <property type="component" value="Unassembled WGS sequence"/>
</dbReference>
<gene>
    <name evidence="9" type="ORF">ACFFP0_16085</name>
</gene>
<protein>
    <recommendedName>
        <fullName evidence="3">Lectin-like protein BA14k</fullName>
    </recommendedName>
</protein>
<dbReference type="Pfam" id="PF07886">
    <property type="entry name" value="BA14K"/>
    <property type="match status" value="1"/>
</dbReference>
<comment type="similarity">
    <text evidence="2">Belongs to the BA14k family.</text>
</comment>
<evidence type="ECO:0000256" key="4">
    <source>
        <dbReference type="ARBA" id="ARBA00022475"/>
    </source>
</evidence>
<feature type="transmembrane region" description="Helical" evidence="7">
    <location>
        <begin position="80"/>
        <end position="98"/>
    </location>
</feature>
<reference evidence="9 10" key="1">
    <citation type="submission" date="2024-09" db="EMBL/GenBank/DDBJ databases">
        <authorList>
            <person name="Sun Q."/>
            <person name="Mori K."/>
        </authorList>
    </citation>
    <scope>NUCLEOTIDE SEQUENCE [LARGE SCALE GENOMIC DNA]</scope>
    <source>
        <strain evidence="9 10">TBRC 4938</strain>
    </source>
</reference>
<name>A0ABV6AM20_9HYPH</name>
<comment type="function">
    <text evidence="6">Has immunoglobulin-binding and hemagglutination properties, and can bind to mannose. Essential for virulence. May be involved in LPS biosynthesis or polysaccharide transport.</text>
</comment>